<dbReference type="EMBL" id="MU167322">
    <property type="protein sequence ID" value="KAG0143331.1"/>
    <property type="molecule type" value="Genomic_DNA"/>
</dbReference>
<comment type="caution">
    <text evidence="5">The sequence shown here is derived from an EMBL/GenBank/DDBJ whole genome shotgun (WGS) entry which is preliminary data.</text>
</comment>
<organism evidence="5 6">
    <name type="scientific">Cronartium quercuum f. sp. fusiforme G11</name>
    <dbReference type="NCBI Taxonomy" id="708437"/>
    <lineage>
        <taxon>Eukaryota</taxon>
        <taxon>Fungi</taxon>
        <taxon>Dikarya</taxon>
        <taxon>Basidiomycota</taxon>
        <taxon>Pucciniomycotina</taxon>
        <taxon>Pucciniomycetes</taxon>
        <taxon>Pucciniales</taxon>
        <taxon>Coleosporiaceae</taxon>
        <taxon>Cronartium</taxon>
    </lineage>
</organism>
<dbReference type="InterPro" id="IPR011989">
    <property type="entry name" value="ARM-like"/>
</dbReference>
<dbReference type="InterPro" id="IPR019451">
    <property type="entry name" value="Rtp1_C1"/>
</dbReference>
<evidence type="ECO:0000256" key="1">
    <source>
        <dbReference type="ARBA" id="ARBA00005724"/>
    </source>
</evidence>
<dbReference type="Pfam" id="PF10363">
    <property type="entry name" value="RTP1_C1"/>
    <property type="match status" value="1"/>
</dbReference>
<evidence type="ECO:0000259" key="3">
    <source>
        <dbReference type="Pfam" id="PF10363"/>
    </source>
</evidence>
<dbReference type="Gene3D" id="1.25.10.10">
    <property type="entry name" value="Leucine-rich Repeat Variant"/>
    <property type="match status" value="1"/>
</dbReference>
<dbReference type="PANTHER" id="PTHR20959">
    <property type="entry name" value="TRANSPORT AND GOLGI ORGANIZATION PROTEIN 6 FAMILY MEMBER"/>
    <property type="match status" value="1"/>
</dbReference>
<evidence type="ECO:0000313" key="5">
    <source>
        <dbReference type="EMBL" id="KAG0143331.1"/>
    </source>
</evidence>
<accession>A0A9P6T8T1</accession>
<dbReference type="InterPro" id="IPR057407">
    <property type="entry name" value="HEAT_TANGO6"/>
</dbReference>
<dbReference type="InterPro" id="IPR016024">
    <property type="entry name" value="ARM-type_fold"/>
</dbReference>
<evidence type="ECO:0000256" key="2">
    <source>
        <dbReference type="SAM" id="MobiDB-lite"/>
    </source>
</evidence>
<dbReference type="Proteomes" id="UP000886653">
    <property type="component" value="Unassembled WGS sequence"/>
</dbReference>
<dbReference type="PANTHER" id="PTHR20959:SF1">
    <property type="entry name" value="TRANSPORT AND GOLGI ORGANIZATION PROTEIN 6 HOMOLOG"/>
    <property type="match status" value="1"/>
</dbReference>
<feature type="region of interest" description="Disordered" evidence="2">
    <location>
        <begin position="1099"/>
        <end position="1170"/>
    </location>
</feature>
<reference evidence="5" key="1">
    <citation type="submission" date="2013-11" db="EMBL/GenBank/DDBJ databases">
        <title>Genome sequence of the fusiform rust pathogen reveals effectors for host alternation and coevolution with pine.</title>
        <authorList>
            <consortium name="DOE Joint Genome Institute"/>
            <person name="Smith K."/>
            <person name="Pendleton A."/>
            <person name="Kubisiak T."/>
            <person name="Anderson C."/>
            <person name="Salamov A."/>
            <person name="Aerts A."/>
            <person name="Riley R."/>
            <person name="Clum A."/>
            <person name="Lindquist E."/>
            <person name="Ence D."/>
            <person name="Campbell M."/>
            <person name="Kronenberg Z."/>
            <person name="Feau N."/>
            <person name="Dhillon B."/>
            <person name="Hamelin R."/>
            <person name="Burleigh J."/>
            <person name="Smith J."/>
            <person name="Yandell M."/>
            <person name="Nelson C."/>
            <person name="Grigoriev I."/>
            <person name="Davis J."/>
        </authorList>
    </citation>
    <scope>NUCLEOTIDE SEQUENCE</scope>
    <source>
        <strain evidence="5">G11</strain>
    </source>
</reference>
<proteinExistence type="inferred from homology"/>
<feature type="domain" description="TANGO6 HEAT repeat" evidence="4">
    <location>
        <begin position="456"/>
        <end position="602"/>
    </location>
</feature>
<dbReference type="Pfam" id="PF23565">
    <property type="entry name" value="ARM_TANGO6"/>
    <property type="match status" value="1"/>
</dbReference>
<feature type="compositionally biased region" description="Polar residues" evidence="2">
    <location>
        <begin position="1141"/>
        <end position="1154"/>
    </location>
</feature>
<dbReference type="InterPro" id="IPR039600">
    <property type="entry name" value="TANGO6/Rtp1"/>
</dbReference>
<evidence type="ECO:0000259" key="4">
    <source>
        <dbReference type="Pfam" id="PF23565"/>
    </source>
</evidence>
<feature type="compositionally biased region" description="Acidic residues" evidence="2">
    <location>
        <begin position="1126"/>
        <end position="1136"/>
    </location>
</feature>
<dbReference type="AlphaFoldDB" id="A0A9P6T8T1"/>
<sequence>MPQQTVKLRALLQAGSCLSYKAPSLAKYSKPLKAQLSDHYGIRRDEPEQVKDIDLVVLLFNRLNKFQSAISSITPKLFTDDEVSVISGIFQEEQASAGTSLLFSSTYLSSFDHILNLQSAMKKVTCFCSSRCLSAIHEQLRIDCADLIDRQQDSIPIFGSQDSRTIHELGDMLSNWGIYHMLAIDGDTLTSNTRHPRFTTLSEVEQDSLLSLVSLIKQLVDIILPDQTSCLDVQAGTSDLARTARLTKTFNPRLSLQTMLLPSLFTPLVAGLIKMKLDPTMLVSQWADQKLEDLLNLVDPKKLFSTLLSLSSSPSRKPLRSSSAIAFCTEVSKVLSKRLLRSAGVRGFLQAVMTHDYDEDEYDELSIPSGNGSVGEGLPNFHSTSATLNRMDSIARILCTSPQSLDSDDYFKHIAGSLLQVIAPDFQPGGLLVTCTPSNDTSKLPVFKKNNPRPNRVIKAACHVLSQIILTQPKFYRQHLGPILHSNFIPFHGYQSSSSNENPDSHLASTEDGDFDPIVVRASEISQSIGVLTILVLNSNPSEALISALILPILPQILSLWLYLRQSRSEPHLREEIDALMAVWVKLCPVEQVVEVIRRCIRELEVGRELNLVHVEGRKGWRYWSRNEGGESCIRIASDMSAFNASQDIYQIKPDPDGVADWLAGLKHEKLNSKLLIRWLDELDLLRHKEGLVEARMSLFRMQMVLKMIEKLDSSIVQDPSQILGFIKHSFSSLSDMGKEETTTPLRSLSSKKTLGGLGREVNINLPSSLGFLQAEQTEQSEPNYVNELEEEAEEEEADNSLILTGLTLLLTVLEANTSFDEQSSASLDIISEKLDYIILRCTNVRPEVNELSLKCRIMLSVRNALTQVDQLSEPHKPSNSSSAPQQLRKQILSKYEEGLKLVEDPCLPIRAQGITTLKSIICTHAKTAEYADLMGTLAPKVLDILLKMIEEEDSFIYLNAIKAISELAEQFSGLICAKLNKLYALDTFMNQTTKVPLPTDDQQGTLQLDKRLRIGEAMVQIVQRAGEALPIYLVHFLPSLLFVLSSKDFPACLRWSALTILTTCVESSMKAMLPYISDLMDSCLMILSLESRPASNLIPRTESLEEDVTKTDDANKQNIVKPISEDLDTFEDSEDEGKSKPQQPSGSRTTFRQSRPPEETARPLSKDSDHPTLRRAAVMFLLSSLSTTNVNQISESWRREYLLKSIRVLNYVKLIDPDALVQYQAGEALENLKDVNLG</sequence>
<evidence type="ECO:0000313" key="6">
    <source>
        <dbReference type="Proteomes" id="UP000886653"/>
    </source>
</evidence>
<keyword evidence="6" id="KW-1185">Reference proteome</keyword>
<evidence type="ECO:0008006" key="7">
    <source>
        <dbReference type="Google" id="ProtNLM"/>
    </source>
</evidence>
<feature type="compositionally biased region" description="Basic and acidic residues" evidence="2">
    <location>
        <begin position="1156"/>
        <end position="1170"/>
    </location>
</feature>
<dbReference type="SUPFAM" id="SSF48371">
    <property type="entry name" value="ARM repeat"/>
    <property type="match status" value="1"/>
</dbReference>
<dbReference type="OrthoDB" id="2503817at2759"/>
<feature type="domain" description="RNA polymerase II assembly factor Rtp1 C-terminal" evidence="3">
    <location>
        <begin position="896"/>
        <end position="1029"/>
    </location>
</feature>
<dbReference type="GO" id="GO:0009306">
    <property type="term" value="P:protein secretion"/>
    <property type="evidence" value="ECO:0007669"/>
    <property type="project" value="TreeGrafter"/>
</dbReference>
<gene>
    <name evidence="5" type="ORF">CROQUDRAFT_96454</name>
</gene>
<protein>
    <recommendedName>
        <fullName evidence="7">RNA polymerase II assembly factor Rtp1 C-terminal domain-containing protein</fullName>
    </recommendedName>
</protein>
<name>A0A9P6T8T1_9BASI</name>
<comment type="similarity">
    <text evidence="1">Belongs to the Tango6 family.</text>
</comment>